<evidence type="ECO:0000313" key="4">
    <source>
        <dbReference type="Proteomes" id="UP000051936"/>
    </source>
</evidence>
<keyword evidence="4" id="KW-1185">Reference proteome</keyword>
<dbReference type="Pfam" id="PF13692">
    <property type="entry name" value="Glyco_trans_1_4"/>
    <property type="match status" value="1"/>
</dbReference>
<proteinExistence type="predicted"/>
<sequence>MSEGAETSVHSTLGQKFELPREARNSEAADSAPSRASPAPPAHDKHALGEAAALGVLIPLPLNGMGVGYTCSSLARWMADERIEITVVTSRNELALPSVKVIEALPRWARHVPYRWTRGYAGHRIERDFLSCFEQYRSRRLAASLWPDASLGTIHELKRRGVTVFREQFNCHTATAKRILDQAYGRLGVEPAHTITAETVEGERRVLDAVDYVFCPSPLVRSSLLENGIPARKLLDTTYGWDPERFTGPQRPLAPAEGITALFVGTICVRKGAHLLLDYWQQSGIKGRLVLAGELEPIIKEKYGHLFGRDDIVVLDYSKDVGALYKSADMFLFPSLEEGSPLVIYEACGCGLPTVTSPMGAGRIVRHDCEGFVIDPYDAAGWCATLRKLAADAVLRRRMSNAAFERARLYSWEQVAAARRQLIFDVLRATS</sequence>
<protein>
    <recommendedName>
        <fullName evidence="2">Glycosyltransferase subfamily 4-like N-terminal domain-containing protein</fullName>
    </recommendedName>
</protein>
<feature type="compositionally biased region" description="Basic and acidic residues" evidence="1">
    <location>
        <begin position="18"/>
        <end position="27"/>
    </location>
</feature>
<dbReference type="AlphaFoldDB" id="A0A0R3DS50"/>
<dbReference type="STRING" id="989370.AOQ71_15725"/>
<dbReference type="CDD" id="cd03801">
    <property type="entry name" value="GT4_PimA-like"/>
    <property type="match status" value="1"/>
</dbReference>
<accession>A0A0R3DS50</accession>
<dbReference type="Pfam" id="PF13579">
    <property type="entry name" value="Glyco_trans_4_4"/>
    <property type="match status" value="1"/>
</dbReference>
<dbReference type="EMBL" id="LJYG01000062">
    <property type="protein sequence ID" value="KRQ12599.1"/>
    <property type="molecule type" value="Genomic_DNA"/>
</dbReference>
<gene>
    <name evidence="3" type="ORF">AOQ71_15725</name>
</gene>
<dbReference type="InterPro" id="IPR028098">
    <property type="entry name" value="Glyco_trans_4-like_N"/>
</dbReference>
<name>A0A0R3DS50_9BRAD</name>
<organism evidence="3 4">
    <name type="scientific">Bradyrhizobium manausense</name>
    <dbReference type="NCBI Taxonomy" id="989370"/>
    <lineage>
        <taxon>Bacteria</taxon>
        <taxon>Pseudomonadati</taxon>
        <taxon>Pseudomonadota</taxon>
        <taxon>Alphaproteobacteria</taxon>
        <taxon>Hyphomicrobiales</taxon>
        <taxon>Nitrobacteraceae</taxon>
        <taxon>Bradyrhizobium</taxon>
    </lineage>
</organism>
<dbReference type="SUPFAM" id="SSF53756">
    <property type="entry name" value="UDP-Glycosyltransferase/glycogen phosphorylase"/>
    <property type="match status" value="1"/>
</dbReference>
<dbReference type="PANTHER" id="PTHR12526:SF637">
    <property type="entry name" value="GLYCOSYLTRANSFERASE EPSF-RELATED"/>
    <property type="match status" value="1"/>
</dbReference>
<evidence type="ECO:0000256" key="1">
    <source>
        <dbReference type="SAM" id="MobiDB-lite"/>
    </source>
</evidence>
<dbReference type="Gene3D" id="3.40.50.2000">
    <property type="entry name" value="Glycogen Phosphorylase B"/>
    <property type="match status" value="2"/>
</dbReference>
<feature type="region of interest" description="Disordered" evidence="1">
    <location>
        <begin position="1"/>
        <end position="45"/>
    </location>
</feature>
<dbReference type="GO" id="GO:0016757">
    <property type="term" value="F:glycosyltransferase activity"/>
    <property type="evidence" value="ECO:0007669"/>
    <property type="project" value="UniProtKB-ARBA"/>
</dbReference>
<evidence type="ECO:0000259" key="2">
    <source>
        <dbReference type="Pfam" id="PF13579"/>
    </source>
</evidence>
<feature type="domain" description="Glycosyltransferase subfamily 4-like N-terminal" evidence="2">
    <location>
        <begin position="66"/>
        <end position="234"/>
    </location>
</feature>
<feature type="compositionally biased region" description="Low complexity" evidence="1">
    <location>
        <begin position="28"/>
        <end position="37"/>
    </location>
</feature>
<dbReference type="Proteomes" id="UP000051936">
    <property type="component" value="Unassembled WGS sequence"/>
</dbReference>
<reference evidence="3 4" key="1">
    <citation type="submission" date="2015-09" db="EMBL/GenBank/DDBJ databases">
        <title>Draft Genome Sequence of Bradyrhizobium manausense Strain BR 3351T, a Novel Symbiotic Nitrogen-Fixing Alphaproteobacterium Isolated from Brazilian Amazon Rain Forest.</title>
        <authorList>
            <person name="De Araujo J.L."/>
            <person name="Zilli J.E."/>
        </authorList>
    </citation>
    <scope>NUCLEOTIDE SEQUENCE [LARGE SCALE GENOMIC DNA]</scope>
    <source>
        <strain evidence="3 4">BR3351</strain>
    </source>
</reference>
<comment type="caution">
    <text evidence="3">The sequence shown here is derived from an EMBL/GenBank/DDBJ whole genome shotgun (WGS) entry which is preliminary data.</text>
</comment>
<dbReference type="PANTHER" id="PTHR12526">
    <property type="entry name" value="GLYCOSYLTRANSFERASE"/>
    <property type="match status" value="1"/>
</dbReference>
<evidence type="ECO:0000313" key="3">
    <source>
        <dbReference type="EMBL" id="KRQ12599.1"/>
    </source>
</evidence>